<accession>A0ABU9CAH7</accession>
<dbReference type="PANTHER" id="PTHR33525">
    <property type="match status" value="1"/>
</dbReference>
<dbReference type="InterPro" id="IPR013976">
    <property type="entry name" value="HDOD"/>
</dbReference>
<protein>
    <submittedName>
        <fullName evidence="2">HDOD domain-containing protein</fullName>
    </submittedName>
</protein>
<dbReference type="InterPro" id="IPR052340">
    <property type="entry name" value="RNase_Y/CdgJ"/>
</dbReference>
<sequence length="398" mass="43302">MDHSVLDQLILGYGVLVDARRQVHAARLTCHSMYGAGPAQAHELAGVLAEAWPEESGQLLLNPTSEGLLTAWLNQALPPHLVLEVPAFLVADEAGAARVMAAAERGNAMVLKGRPLAALSQPLLKAFRHAVVDLEDDRRLGPAPDAIRPRHLPFVQGGVHTLVEANDSFRRGALAVQGWPLGDAPQGTSQRRDVPASVQAVMDLIQRVEREEPANRIEDALRANPALAFRLMRFINSPGFGLSVEVSSFQHAIMILGYRRLKRWLALLLASAVDDPDLKPLMFLAVRRGLFMEALAAPQGDDTLRGEAFICGVFSLLDRMMRQPFTQLLETLPVPERVAQALCDDEGPFARPLSLAKAVESELPMDIEAALGDLMITPGELSRAVLHTLTAARQLQSL</sequence>
<dbReference type="Pfam" id="PF08668">
    <property type="entry name" value="HDOD"/>
    <property type="match status" value="1"/>
</dbReference>
<dbReference type="PANTHER" id="PTHR33525:SF4">
    <property type="entry name" value="CYCLIC DI-GMP PHOSPHODIESTERASE CDGJ"/>
    <property type="match status" value="1"/>
</dbReference>
<proteinExistence type="predicted"/>
<dbReference type="PROSITE" id="PS51833">
    <property type="entry name" value="HDOD"/>
    <property type="match status" value="1"/>
</dbReference>
<comment type="caution">
    <text evidence="2">The sequence shown here is derived from an EMBL/GenBank/DDBJ whole genome shotgun (WGS) entry which is preliminary data.</text>
</comment>
<name>A0ABU9CAH7_9BURK</name>
<feature type="domain" description="HDOD" evidence="1">
    <location>
        <begin position="194"/>
        <end position="391"/>
    </location>
</feature>
<dbReference type="RefSeq" id="WP_341400025.1">
    <property type="nucleotide sequence ID" value="NZ_JBBUTI010000010.1"/>
</dbReference>
<organism evidence="2 3">
    <name type="scientific">Ideonella margarita</name>
    <dbReference type="NCBI Taxonomy" id="2984191"/>
    <lineage>
        <taxon>Bacteria</taxon>
        <taxon>Pseudomonadati</taxon>
        <taxon>Pseudomonadota</taxon>
        <taxon>Betaproteobacteria</taxon>
        <taxon>Burkholderiales</taxon>
        <taxon>Sphaerotilaceae</taxon>
        <taxon>Ideonella</taxon>
    </lineage>
</organism>
<evidence type="ECO:0000313" key="2">
    <source>
        <dbReference type="EMBL" id="MEK8047719.1"/>
    </source>
</evidence>
<gene>
    <name evidence="2" type="ORF">AACH00_15255</name>
</gene>
<dbReference type="EMBL" id="JBBUTI010000010">
    <property type="protein sequence ID" value="MEK8047719.1"/>
    <property type="molecule type" value="Genomic_DNA"/>
</dbReference>
<dbReference type="Gene3D" id="1.10.3210.10">
    <property type="entry name" value="Hypothetical protein af1432"/>
    <property type="match status" value="1"/>
</dbReference>
<evidence type="ECO:0000313" key="3">
    <source>
        <dbReference type="Proteomes" id="UP001379945"/>
    </source>
</evidence>
<reference evidence="2 3" key="1">
    <citation type="submission" date="2024-04" db="EMBL/GenBank/DDBJ databases">
        <title>Novel species of the genus Ideonella isolated from streams.</title>
        <authorList>
            <person name="Lu H."/>
        </authorList>
    </citation>
    <scope>NUCLEOTIDE SEQUENCE [LARGE SCALE GENOMIC DNA]</scope>
    <source>
        <strain evidence="2 3">LYT19W</strain>
    </source>
</reference>
<dbReference type="SUPFAM" id="SSF109604">
    <property type="entry name" value="HD-domain/PDEase-like"/>
    <property type="match status" value="1"/>
</dbReference>
<keyword evidence="3" id="KW-1185">Reference proteome</keyword>
<dbReference type="Proteomes" id="UP001379945">
    <property type="component" value="Unassembled WGS sequence"/>
</dbReference>
<evidence type="ECO:0000259" key="1">
    <source>
        <dbReference type="PROSITE" id="PS51833"/>
    </source>
</evidence>